<protein>
    <submittedName>
        <fullName evidence="2">Uncharacterized protein</fullName>
    </submittedName>
</protein>
<comment type="caution">
    <text evidence="2">The sequence shown here is derived from an EMBL/GenBank/DDBJ whole genome shotgun (WGS) entry which is preliminary data.</text>
</comment>
<keyword evidence="1" id="KW-0472">Membrane</keyword>
<sequence length="110" mass="12697">MTNNQLGHLSVDHHALQYSLTLHHSNTSSLSLGFQIVIQEISFFMKKRFFEFQVPFWLTGSVGTAAHFITLLLIKDKRVEEETKSPTCRHLVFSCFVFALRCLVGLFLFF</sequence>
<evidence type="ECO:0000313" key="2">
    <source>
        <dbReference type="EMBL" id="MEQ2290697.1"/>
    </source>
</evidence>
<evidence type="ECO:0000313" key="3">
    <source>
        <dbReference type="Proteomes" id="UP001469553"/>
    </source>
</evidence>
<feature type="transmembrane region" description="Helical" evidence="1">
    <location>
        <begin position="90"/>
        <end position="109"/>
    </location>
</feature>
<proteinExistence type="predicted"/>
<dbReference type="EMBL" id="JAHRIP010028484">
    <property type="protein sequence ID" value="MEQ2290697.1"/>
    <property type="molecule type" value="Genomic_DNA"/>
</dbReference>
<gene>
    <name evidence="2" type="ORF">AMECASPLE_005767</name>
</gene>
<accession>A0ABV0YA76</accession>
<keyword evidence="1" id="KW-1133">Transmembrane helix</keyword>
<feature type="transmembrane region" description="Helical" evidence="1">
    <location>
        <begin position="54"/>
        <end position="74"/>
    </location>
</feature>
<dbReference type="Proteomes" id="UP001469553">
    <property type="component" value="Unassembled WGS sequence"/>
</dbReference>
<keyword evidence="1" id="KW-0812">Transmembrane</keyword>
<organism evidence="2 3">
    <name type="scientific">Ameca splendens</name>
    <dbReference type="NCBI Taxonomy" id="208324"/>
    <lineage>
        <taxon>Eukaryota</taxon>
        <taxon>Metazoa</taxon>
        <taxon>Chordata</taxon>
        <taxon>Craniata</taxon>
        <taxon>Vertebrata</taxon>
        <taxon>Euteleostomi</taxon>
        <taxon>Actinopterygii</taxon>
        <taxon>Neopterygii</taxon>
        <taxon>Teleostei</taxon>
        <taxon>Neoteleostei</taxon>
        <taxon>Acanthomorphata</taxon>
        <taxon>Ovalentaria</taxon>
        <taxon>Atherinomorphae</taxon>
        <taxon>Cyprinodontiformes</taxon>
        <taxon>Goodeidae</taxon>
        <taxon>Ameca</taxon>
    </lineage>
</organism>
<reference evidence="2 3" key="1">
    <citation type="submission" date="2021-06" db="EMBL/GenBank/DDBJ databases">
        <authorList>
            <person name="Palmer J.M."/>
        </authorList>
    </citation>
    <scope>NUCLEOTIDE SEQUENCE [LARGE SCALE GENOMIC DNA]</scope>
    <source>
        <strain evidence="2 3">AS_MEX2019</strain>
        <tissue evidence="2">Muscle</tissue>
    </source>
</reference>
<keyword evidence="3" id="KW-1185">Reference proteome</keyword>
<evidence type="ECO:0000256" key="1">
    <source>
        <dbReference type="SAM" id="Phobius"/>
    </source>
</evidence>
<name>A0ABV0YA76_9TELE</name>